<evidence type="ECO:0000256" key="4">
    <source>
        <dbReference type="ARBA" id="ARBA00022741"/>
    </source>
</evidence>
<keyword evidence="1" id="KW-0813">Transport</keyword>
<evidence type="ECO:0000313" key="10">
    <source>
        <dbReference type="Proteomes" id="UP000334380"/>
    </source>
</evidence>
<evidence type="ECO:0000256" key="1">
    <source>
        <dbReference type="ARBA" id="ARBA00022448"/>
    </source>
</evidence>
<dbReference type="InterPro" id="IPR008995">
    <property type="entry name" value="Mo/tungstate-bd_C_term_dom"/>
</dbReference>
<keyword evidence="6" id="KW-1278">Translocase</keyword>
<evidence type="ECO:0000256" key="7">
    <source>
        <dbReference type="ARBA" id="ARBA00023136"/>
    </source>
</evidence>
<keyword evidence="3" id="KW-0997">Cell inner membrane</keyword>
<reference evidence="9 10" key="1">
    <citation type="submission" date="2019-08" db="EMBL/GenBank/DDBJ databases">
        <authorList>
            <person name="Peeters C."/>
        </authorList>
    </citation>
    <scope>NUCLEOTIDE SEQUENCE [LARGE SCALE GENOMIC DNA]</scope>
    <source>
        <strain evidence="9 10">LMG 31013</strain>
    </source>
</reference>
<keyword evidence="4" id="KW-0547">Nucleotide-binding</keyword>
<dbReference type="PROSITE" id="PS50893">
    <property type="entry name" value="ABC_TRANSPORTER_2"/>
    <property type="match status" value="1"/>
</dbReference>
<keyword evidence="2" id="KW-1003">Cell membrane</keyword>
<protein>
    <submittedName>
        <fullName evidence="9">ABC transporter ATP-binding protein</fullName>
    </submittedName>
</protein>
<dbReference type="InterPro" id="IPR003593">
    <property type="entry name" value="AAA+_ATPase"/>
</dbReference>
<evidence type="ECO:0000256" key="3">
    <source>
        <dbReference type="ARBA" id="ARBA00022519"/>
    </source>
</evidence>
<evidence type="ECO:0000259" key="8">
    <source>
        <dbReference type="PROSITE" id="PS50893"/>
    </source>
</evidence>
<dbReference type="InterPro" id="IPR017871">
    <property type="entry name" value="ABC_transporter-like_CS"/>
</dbReference>
<dbReference type="GO" id="GO:0005524">
    <property type="term" value="F:ATP binding"/>
    <property type="evidence" value="ECO:0007669"/>
    <property type="project" value="UniProtKB-KW"/>
</dbReference>
<dbReference type="Proteomes" id="UP000334380">
    <property type="component" value="Unassembled WGS sequence"/>
</dbReference>
<dbReference type="GO" id="GO:0015697">
    <property type="term" value="P:quaternary ammonium group transport"/>
    <property type="evidence" value="ECO:0007669"/>
    <property type="project" value="UniProtKB-ARBA"/>
</dbReference>
<dbReference type="FunFam" id="3.40.50.300:FF:000425">
    <property type="entry name" value="Probable ABC transporter, ATP-binding subunit"/>
    <property type="match status" value="1"/>
</dbReference>
<dbReference type="GO" id="GO:0043190">
    <property type="term" value="C:ATP-binding cassette (ABC) transporter complex"/>
    <property type="evidence" value="ECO:0007669"/>
    <property type="project" value="InterPro"/>
</dbReference>
<dbReference type="PANTHER" id="PTHR42781">
    <property type="entry name" value="SPERMIDINE/PUTRESCINE IMPORT ATP-BINDING PROTEIN POTA"/>
    <property type="match status" value="1"/>
</dbReference>
<dbReference type="InterPro" id="IPR013611">
    <property type="entry name" value="Transp-assoc_OB_typ2"/>
</dbReference>
<evidence type="ECO:0000256" key="2">
    <source>
        <dbReference type="ARBA" id="ARBA00022475"/>
    </source>
</evidence>
<dbReference type="PROSITE" id="PS00211">
    <property type="entry name" value="ABC_TRANSPORTER_1"/>
    <property type="match status" value="1"/>
</dbReference>
<dbReference type="SUPFAM" id="SSF52540">
    <property type="entry name" value="P-loop containing nucleoside triphosphate hydrolases"/>
    <property type="match status" value="1"/>
</dbReference>
<gene>
    <name evidence="9" type="ORF">PTE31013_04121</name>
</gene>
<dbReference type="GO" id="GO:0022857">
    <property type="term" value="F:transmembrane transporter activity"/>
    <property type="evidence" value="ECO:0007669"/>
    <property type="project" value="InterPro"/>
</dbReference>
<dbReference type="EMBL" id="CABPRU010000012">
    <property type="protein sequence ID" value="VVE39835.1"/>
    <property type="molecule type" value="Genomic_DNA"/>
</dbReference>
<evidence type="ECO:0000313" key="9">
    <source>
        <dbReference type="EMBL" id="VVE39835.1"/>
    </source>
</evidence>
<feature type="domain" description="ABC transporter" evidence="8">
    <location>
        <begin position="17"/>
        <end position="248"/>
    </location>
</feature>
<dbReference type="Pfam" id="PF00005">
    <property type="entry name" value="ABC_tran"/>
    <property type="match status" value="1"/>
</dbReference>
<keyword evidence="5 9" id="KW-0067">ATP-binding</keyword>
<name>A0A5E4XUR7_9BURK</name>
<dbReference type="InterPro" id="IPR003439">
    <property type="entry name" value="ABC_transporter-like_ATP-bd"/>
</dbReference>
<accession>A0A5E4XUR7</accession>
<sequence length="356" mass="38820">MSPNAKDMTMKLTSIPIHLERCAKTFHGNTVLQPLDLTIGAGETLVLLGPSGCGKTTTLRMIAGLERPDAGGRVHFGDEDVTRLPIEKRRVGMVFQNYALFPNFTVRGNVAYGLKLRGLPAAQIDKRVNELLDLVQLTPFAERAIAQLSGGQKQRVALARALAPEPRVLLLDEPLTALDAKLRETVRADMDRLLRGLGVTTVYVTHDQDEAMALGDRIVVMSAGRIEQIGAPRDIYYQPASRHVANFVGTLNRLAGVWREGHFHLEGGRFACPNVRTDVQELYFRPEDAVVVPAVDAPLVGRIEEVQFLGDRTRLTLGGVSAAGSVLVEVSSRRECRVGEQVGLSLPAAHVFSLHG</sequence>
<dbReference type="SMART" id="SM00382">
    <property type="entry name" value="AAA"/>
    <property type="match status" value="1"/>
</dbReference>
<dbReference type="Pfam" id="PF08402">
    <property type="entry name" value="TOBE_2"/>
    <property type="match status" value="1"/>
</dbReference>
<dbReference type="GO" id="GO:0016887">
    <property type="term" value="F:ATP hydrolysis activity"/>
    <property type="evidence" value="ECO:0007669"/>
    <property type="project" value="InterPro"/>
</dbReference>
<dbReference type="Gene3D" id="3.40.50.300">
    <property type="entry name" value="P-loop containing nucleotide triphosphate hydrolases"/>
    <property type="match status" value="1"/>
</dbReference>
<keyword evidence="7" id="KW-0472">Membrane</keyword>
<evidence type="ECO:0000256" key="6">
    <source>
        <dbReference type="ARBA" id="ARBA00022967"/>
    </source>
</evidence>
<dbReference type="InterPro" id="IPR050093">
    <property type="entry name" value="ABC_SmlMolc_Importer"/>
</dbReference>
<keyword evidence="10" id="KW-1185">Reference proteome</keyword>
<organism evidence="9 10">
    <name type="scientific">Pandoraea terrigena</name>
    <dbReference type="NCBI Taxonomy" id="2508292"/>
    <lineage>
        <taxon>Bacteria</taxon>
        <taxon>Pseudomonadati</taxon>
        <taxon>Pseudomonadota</taxon>
        <taxon>Betaproteobacteria</taxon>
        <taxon>Burkholderiales</taxon>
        <taxon>Burkholderiaceae</taxon>
        <taxon>Pandoraea</taxon>
    </lineage>
</organism>
<dbReference type="InterPro" id="IPR027417">
    <property type="entry name" value="P-loop_NTPase"/>
</dbReference>
<evidence type="ECO:0000256" key="5">
    <source>
        <dbReference type="ARBA" id="ARBA00022840"/>
    </source>
</evidence>
<dbReference type="PANTHER" id="PTHR42781:SF1">
    <property type="entry name" value="THIAMINE IMPORT ATP-BINDING PROTEIN THIQ"/>
    <property type="match status" value="1"/>
</dbReference>
<proteinExistence type="predicted"/>
<dbReference type="AlphaFoldDB" id="A0A5E4XUR7"/>
<dbReference type="SUPFAM" id="SSF50331">
    <property type="entry name" value="MOP-like"/>
    <property type="match status" value="1"/>
</dbReference>